<evidence type="ECO:0000256" key="1">
    <source>
        <dbReference type="ARBA" id="ARBA00008331"/>
    </source>
</evidence>
<dbReference type="Pfam" id="PF03447">
    <property type="entry name" value="NAD_binding_3"/>
    <property type="match status" value="1"/>
</dbReference>
<dbReference type="InterPro" id="IPR036291">
    <property type="entry name" value="NAD(P)-bd_dom_sf"/>
</dbReference>
<evidence type="ECO:0000313" key="9">
    <source>
        <dbReference type="EMBL" id="ADI73907.1"/>
    </source>
</evidence>
<evidence type="ECO:0000256" key="5">
    <source>
        <dbReference type="ARBA" id="ARBA00023027"/>
    </source>
</evidence>
<dbReference type="RefSeq" id="WP_013194474.1">
    <property type="nucleotide sequence ID" value="NC_014253.1"/>
</dbReference>
<comment type="pathway">
    <text evidence="6">Cofactor biosynthesis; NAD(+) biosynthesis; iminoaspartate from L-aspartate (dehydrogenase route): step 1/1.</text>
</comment>
<evidence type="ECO:0000256" key="3">
    <source>
        <dbReference type="ARBA" id="ARBA00022857"/>
    </source>
</evidence>
<dbReference type="GO" id="GO:0051287">
    <property type="term" value="F:NAD binding"/>
    <property type="evidence" value="ECO:0007669"/>
    <property type="project" value="UniProtKB-UniRule"/>
</dbReference>
<keyword evidence="2 6" id="KW-0662">Pyridine nucleotide biosynthesis</keyword>
<feature type="domain" description="Aspartate/homoserine dehydrogenase NAD-binding" evidence="8">
    <location>
        <begin position="8"/>
        <end position="121"/>
    </location>
</feature>
<evidence type="ECO:0000313" key="10">
    <source>
        <dbReference type="Proteomes" id="UP000000391"/>
    </source>
</evidence>
<feature type="active site" evidence="6">
    <location>
        <position position="222"/>
    </location>
</feature>
<dbReference type="OrthoDB" id="15415at2157"/>
<dbReference type="NCBIfam" id="NF009830">
    <property type="entry name" value="PRK13304.1"/>
    <property type="match status" value="1"/>
</dbReference>
<dbReference type="HAMAP" id="MF_01265">
    <property type="entry name" value="NadX"/>
    <property type="match status" value="1"/>
</dbReference>
<gene>
    <name evidence="6" type="primary">nadX</name>
    <name evidence="9" type="ordered locus">Metev_1018</name>
</gene>
<keyword evidence="5 6" id="KW-0520">NAD</keyword>
<dbReference type="NCBIfam" id="NF009828">
    <property type="entry name" value="PRK13303.1-3"/>
    <property type="match status" value="1"/>
</dbReference>
<dbReference type="InterPro" id="IPR011182">
    <property type="entry name" value="L-Asp_DH"/>
</dbReference>
<sequence length="271" mass="28860">MLKLGIVGCGAIGTEICKAVDEGSIESELVAVYDRNKEHLSSLQSSLLNTEPVVYELQEMVKHVDLVVESASQNAAYEIVTTALESSCDVMVMSVGAFVDKNFREKVTDIAKQKGCKIYLPSGALVGLDGVKTASCNNIYSVSLTSRKPPESLEGAPYIVENNIDLENLKNETVVFEGSAAEAVKMFPANVNVAATLSLSGIGFDETSVKIIADPGAEKNIHNVTVKGNFGEFTTRVENLPSPTNPKTSYLASLSAIATLKNIVNPLQVGT</sequence>
<dbReference type="GO" id="GO:0033735">
    <property type="term" value="F:aspartate dehydrogenase [NAD(P)+] activity"/>
    <property type="evidence" value="ECO:0007669"/>
    <property type="project" value="UniProtKB-EC"/>
</dbReference>
<reference evidence="9 10" key="1">
    <citation type="submission" date="2010-06" db="EMBL/GenBank/DDBJ databases">
        <title>Complete sequence chromosome of Methanohalobium evestigatum Z-7303.</title>
        <authorList>
            <consortium name="US DOE Joint Genome Institute"/>
            <person name="Lucas S."/>
            <person name="Copeland A."/>
            <person name="Lapidus A."/>
            <person name="Cheng J.-F."/>
            <person name="Bruce D."/>
            <person name="Goodwin L."/>
            <person name="Pitluck S."/>
            <person name="Saunders E."/>
            <person name="Detter J.C."/>
            <person name="Han C."/>
            <person name="Tapia R."/>
            <person name="Land M."/>
            <person name="Hauser L."/>
            <person name="Kyrpides N."/>
            <person name="Mikhailova N."/>
            <person name="Sieprawska-Lupa M."/>
            <person name="Whitman W.B."/>
            <person name="Anderson I."/>
            <person name="Woyke T."/>
        </authorList>
    </citation>
    <scope>NUCLEOTIDE SEQUENCE [LARGE SCALE GENOMIC DNA]</scope>
    <source>
        <strain evidence="10">ATCC BAA-1072 / DSM 3721 / NBRC 107634 / OCM 161 / Z-7303</strain>
    </source>
</reference>
<dbReference type="Proteomes" id="UP000000391">
    <property type="component" value="Chromosome"/>
</dbReference>
<dbReference type="EC" id="1.4.1.21" evidence="6"/>
<dbReference type="Gene3D" id="3.30.360.10">
    <property type="entry name" value="Dihydrodipicolinate Reductase, domain 2"/>
    <property type="match status" value="1"/>
</dbReference>
<dbReference type="GeneID" id="9346648"/>
<accession>D7E7F8</accession>
<dbReference type="NCBIfam" id="TIGR03855">
    <property type="entry name" value="NAD_NadX"/>
    <property type="match status" value="1"/>
</dbReference>
<comment type="catalytic activity">
    <reaction evidence="6">
        <text>L-aspartate + NAD(+) + H2O = oxaloacetate + NH4(+) + NADH + H(+)</text>
        <dbReference type="Rhea" id="RHEA:11788"/>
        <dbReference type="ChEBI" id="CHEBI:15377"/>
        <dbReference type="ChEBI" id="CHEBI:15378"/>
        <dbReference type="ChEBI" id="CHEBI:16452"/>
        <dbReference type="ChEBI" id="CHEBI:28938"/>
        <dbReference type="ChEBI" id="CHEBI:29991"/>
        <dbReference type="ChEBI" id="CHEBI:57540"/>
        <dbReference type="ChEBI" id="CHEBI:57945"/>
        <dbReference type="EC" id="1.4.1.21"/>
    </reaction>
</comment>
<organism evidence="9 10">
    <name type="scientific">Methanohalobium evestigatum (strain ATCC BAA-1072 / DSM 3721 / NBRC 107634 / OCM 161 / Z-7303)</name>
    <dbReference type="NCBI Taxonomy" id="644295"/>
    <lineage>
        <taxon>Archaea</taxon>
        <taxon>Methanobacteriati</taxon>
        <taxon>Methanobacteriota</taxon>
        <taxon>Stenosarchaea group</taxon>
        <taxon>Methanomicrobia</taxon>
        <taxon>Methanosarcinales</taxon>
        <taxon>Methanosarcinaceae</taxon>
        <taxon>Methanohalobium</taxon>
    </lineage>
</organism>
<dbReference type="STRING" id="644295.Metev_1018"/>
<dbReference type="NCBIfam" id="NF009829">
    <property type="entry name" value="PRK13303.1-4"/>
    <property type="match status" value="1"/>
</dbReference>
<dbReference type="PIRSF" id="PIRSF005227">
    <property type="entry name" value="Asp_dh_NAD_syn"/>
    <property type="match status" value="1"/>
</dbReference>
<dbReference type="GO" id="GO:0009435">
    <property type="term" value="P:NAD+ biosynthetic process"/>
    <property type="evidence" value="ECO:0007669"/>
    <property type="project" value="UniProtKB-UniRule"/>
</dbReference>
<evidence type="ECO:0000256" key="2">
    <source>
        <dbReference type="ARBA" id="ARBA00022642"/>
    </source>
</evidence>
<dbReference type="UniPathway" id="UPA00253">
    <property type="reaction ID" value="UER00456"/>
</dbReference>
<proteinExistence type="inferred from homology"/>
<keyword evidence="3 6" id="KW-0521">NADP</keyword>
<comment type="similarity">
    <text evidence="1 6">Belongs to the L-aspartate dehydrogenase family.</text>
</comment>
<dbReference type="PANTHER" id="PTHR31873:SF6">
    <property type="entry name" value="ASPARTATE DEHYDROGENASE DOMAIN-CONTAINING PROTEIN"/>
    <property type="match status" value="1"/>
</dbReference>
<evidence type="ECO:0000256" key="6">
    <source>
        <dbReference type="HAMAP-Rule" id="MF_01265"/>
    </source>
</evidence>
<feature type="binding site" evidence="6">
    <location>
        <position position="124"/>
    </location>
    <ligand>
        <name>NAD(+)</name>
        <dbReference type="ChEBI" id="CHEBI:57540"/>
    </ligand>
</feature>
<dbReference type="GO" id="GO:0016639">
    <property type="term" value="F:oxidoreductase activity, acting on the CH-NH2 group of donors, NAD or NADP as acceptor"/>
    <property type="evidence" value="ECO:0007669"/>
    <property type="project" value="UniProtKB-UniRule"/>
</dbReference>
<dbReference type="Pfam" id="PF01958">
    <property type="entry name" value="Asp_DH_C"/>
    <property type="match status" value="1"/>
</dbReference>
<dbReference type="HOGENOM" id="CLU_089550_0_0_2"/>
<protein>
    <recommendedName>
        <fullName evidence="6">L-aspartate dehydrogenase</fullName>
        <ecNumber evidence="6">1.4.1.21</ecNumber>
    </recommendedName>
</protein>
<feature type="domain" description="Aspartate dehydrogenase" evidence="7">
    <location>
        <begin position="170"/>
        <end position="257"/>
    </location>
</feature>
<dbReference type="KEGG" id="mev:Metev_1018"/>
<dbReference type="InterPro" id="IPR022487">
    <property type="entry name" value="Asp_DH_arc"/>
</dbReference>
<dbReference type="InterPro" id="IPR002811">
    <property type="entry name" value="Asp_DH"/>
</dbReference>
<dbReference type="GO" id="GO:0050661">
    <property type="term" value="F:NADP binding"/>
    <property type="evidence" value="ECO:0007669"/>
    <property type="project" value="UniProtKB-UniRule"/>
</dbReference>
<dbReference type="SUPFAM" id="SSF51735">
    <property type="entry name" value="NAD(P)-binding Rossmann-fold domains"/>
    <property type="match status" value="1"/>
</dbReference>
<dbReference type="PANTHER" id="PTHR31873">
    <property type="entry name" value="L-ASPARTATE DEHYDROGENASE-RELATED"/>
    <property type="match status" value="1"/>
</dbReference>
<name>D7E7F8_METEZ</name>
<evidence type="ECO:0000259" key="8">
    <source>
        <dbReference type="Pfam" id="PF03447"/>
    </source>
</evidence>
<keyword evidence="10" id="KW-1185">Reference proteome</keyword>
<evidence type="ECO:0000256" key="4">
    <source>
        <dbReference type="ARBA" id="ARBA00023002"/>
    </source>
</evidence>
<comment type="catalytic activity">
    <reaction evidence="6">
        <text>L-aspartate + NADP(+) + H2O = oxaloacetate + NH4(+) + NADPH + H(+)</text>
        <dbReference type="Rhea" id="RHEA:11784"/>
        <dbReference type="ChEBI" id="CHEBI:15377"/>
        <dbReference type="ChEBI" id="CHEBI:15378"/>
        <dbReference type="ChEBI" id="CHEBI:16452"/>
        <dbReference type="ChEBI" id="CHEBI:28938"/>
        <dbReference type="ChEBI" id="CHEBI:29991"/>
        <dbReference type="ChEBI" id="CHEBI:57783"/>
        <dbReference type="ChEBI" id="CHEBI:58349"/>
        <dbReference type="EC" id="1.4.1.21"/>
    </reaction>
</comment>
<comment type="function">
    <text evidence="6">Specifically catalyzes the NAD or NADP-dependent dehydrogenation of L-aspartate to iminoaspartate.</text>
</comment>
<dbReference type="InterPro" id="IPR020626">
    <property type="entry name" value="Asp_DH_prok"/>
</dbReference>
<evidence type="ECO:0000259" key="7">
    <source>
        <dbReference type="Pfam" id="PF01958"/>
    </source>
</evidence>
<keyword evidence="4 6" id="KW-0560">Oxidoreductase</keyword>
<feature type="binding site" evidence="6">
    <location>
        <position position="192"/>
    </location>
    <ligand>
        <name>NAD(+)</name>
        <dbReference type="ChEBI" id="CHEBI:57540"/>
    </ligand>
</feature>
<comment type="miscellaneous">
    <text evidence="6">The iminoaspartate product is unstable in aqueous solution and can decompose to oxaloacetate and ammonia.</text>
</comment>
<dbReference type="InterPro" id="IPR005106">
    <property type="entry name" value="Asp/hSer_DH_NAD-bd"/>
</dbReference>
<dbReference type="SUPFAM" id="SSF55347">
    <property type="entry name" value="Glyceraldehyde-3-phosphate dehydrogenase-like, C-terminal domain"/>
    <property type="match status" value="1"/>
</dbReference>
<dbReference type="AlphaFoldDB" id="D7E7F8"/>
<dbReference type="EMBL" id="CP002069">
    <property type="protein sequence ID" value="ADI73907.1"/>
    <property type="molecule type" value="Genomic_DNA"/>
</dbReference>
<dbReference type="Gene3D" id="3.40.50.720">
    <property type="entry name" value="NAD(P)-binding Rossmann-like Domain"/>
    <property type="match status" value="1"/>
</dbReference>